<dbReference type="SMART" id="SM00609">
    <property type="entry name" value="VIT"/>
    <property type="match status" value="1"/>
</dbReference>
<gene>
    <name evidence="4" type="ORF">GLAREA_10024</name>
</gene>
<dbReference type="Pfam" id="PF13768">
    <property type="entry name" value="VWA_3"/>
    <property type="match status" value="1"/>
</dbReference>
<evidence type="ECO:0000313" key="4">
    <source>
        <dbReference type="EMBL" id="EPE34330.1"/>
    </source>
</evidence>
<dbReference type="PANTHER" id="PTHR45737:SF6">
    <property type="entry name" value="VON WILLEBRAND FACTOR A DOMAIN-CONTAINING PROTEIN 5A"/>
    <property type="match status" value="1"/>
</dbReference>
<feature type="compositionally biased region" description="Polar residues" evidence="1">
    <location>
        <begin position="1108"/>
        <end position="1119"/>
    </location>
</feature>
<dbReference type="Gene3D" id="3.40.50.410">
    <property type="entry name" value="von Willebrand factor, type A domain"/>
    <property type="match status" value="1"/>
</dbReference>
<name>S3D9E5_GLAL2</name>
<sequence>MDLRVGIFWDPREPPPPGVDAGVRNFAQRRGHRQPGDEVPTLHVVDENRTHQRDRPYRREGYDRDYENEVAISEPERNNLPPLSVSLTARVVEDTAKVTVTQLFWNNTKDSIRKGTYTFPLSNGCTVTSFSCRIGKNRIVRAKVQSKPEARDAFQEGLRAGRSAGLLEQDTPEIFTTTLGNIPANTKLSIEITYVTLLKHIFVENCSTTTLTIPTYIAPRYGSPPPGLQDLAAARLSHGISIQVAVVAKETALRISSKSHNIKIEREIGKNTCNNWAEFTGAAGTHDVAVSLVKLEDGTAFLARDFVLEIVKESQNGLETPTAWLETHPSLVNHKALMLTIPPQFTLRKQCLNQDGEVIFLADRSGSMSDKMQSLKSAMNFFLKGIPQGRKFNVWCFGSSCTSLWPQSVDYSERALQIAIDYVTFQFESDMGGTELLGALTAIAGGTKQVSHMVDVVMITDGEVWRHDETISFVRETSRSSQGRTRFFALGIGNAVSHDLVEGIAKAGGGYAEVIPAASQGGWEDKVVTMLSAALSDHIGPFRIQFDEQDGANTLGNVLKNAFNRGQATTCLLRPDTLQSPADISTLSPFLPNRAFILFESANVGPLDHINIKATIPGGEEIINRVPVTLLEKNDSTLHNLGARALLGDLEQGQSWIHLGLDAPSRGSIDEQRLVREEGEALGCKWSLVSKWTSFYTVEEPYYVAENSRIPFLDADDLTIRDAVSDLGLLRQRGVVAQRANSLPTGLPVSLAAGQEEHASDDDEDAASSTHRLERAKDGENDSGTDHDGSNGDEGGSEGDVVYQENLNTKGRNADRDGVAQEGSPDNQNDAPTSNAVCHTSMRHVSCRVPCRARLKNSRRLRDRNSKRSSQASSVKRHPDNESPMRMTNSTVRQYGTHYHGTSMEYSRDSGDALRNFGMSYPTILSVSDSATTNYFTVDAPSFNMPASSAMHPIESLPIKSAQQIADEDKICNLLYFQSFDGSFKFDNMEHLKAHMGDGFATIVQHLQDQTSFVVAVTVGVMLLLEEKFEHCRSLWMLVHKKATDYLENQGLSELDQKHLLEYERQEVRQLSTSHMLGVAPCAQFFSPPSYDEYSGSYDEYIGAQRSKTSGYKQEQSWCSRDATDQDETRVDVGDKQSAGGVNSQSILNT</sequence>
<feature type="region of interest" description="Disordered" evidence="1">
    <location>
        <begin position="755"/>
        <end position="835"/>
    </location>
</feature>
<dbReference type="InterPro" id="IPR002035">
    <property type="entry name" value="VWF_A"/>
</dbReference>
<dbReference type="InterPro" id="IPR036465">
    <property type="entry name" value="vWFA_dom_sf"/>
</dbReference>
<feature type="region of interest" description="Disordered" evidence="1">
    <location>
        <begin position="856"/>
        <end position="888"/>
    </location>
</feature>
<feature type="compositionally biased region" description="Polar residues" evidence="1">
    <location>
        <begin position="824"/>
        <end position="835"/>
    </location>
</feature>
<feature type="region of interest" description="Disordered" evidence="1">
    <location>
        <begin position="1108"/>
        <end position="1150"/>
    </location>
</feature>
<proteinExistence type="predicted"/>
<reference evidence="4 5" key="1">
    <citation type="journal article" date="2013" name="BMC Genomics">
        <title>Genomics-driven discovery of the pneumocandin biosynthetic gene cluster in the fungus Glarea lozoyensis.</title>
        <authorList>
            <person name="Chen L."/>
            <person name="Yue Q."/>
            <person name="Zhang X."/>
            <person name="Xiang M."/>
            <person name="Wang C."/>
            <person name="Li S."/>
            <person name="Che Y."/>
            <person name="Ortiz-Lopez F.J."/>
            <person name="Bills G.F."/>
            <person name="Liu X."/>
            <person name="An Z."/>
        </authorList>
    </citation>
    <scope>NUCLEOTIDE SEQUENCE [LARGE SCALE GENOMIC DNA]</scope>
    <source>
        <strain evidence="5">ATCC 20868 / MF5171</strain>
    </source>
</reference>
<feature type="compositionally biased region" description="Basic residues" evidence="1">
    <location>
        <begin position="856"/>
        <end position="867"/>
    </location>
</feature>
<evidence type="ECO:0000256" key="1">
    <source>
        <dbReference type="SAM" id="MobiDB-lite"/>
    </source>
</evidence>
<feature type="domain" description="VIT" evidence="3">
    <location>
        <begin position="66"/>
        <end position="196"/>
    </location>
</feature>
<evidence type="ECO:0000259" key="2">
    <source>
        <dbReference type="PROSITE" id="PS50234"/>
    </source>
</evidence>
<accession>S3D9E5</accession>
<dbReference type="InterPro" id="IPR013694">
    <property type="entry name" value="VIT"/>
</dbReference>
<dbReference type="EMBL" id="KE145356">
    <property type="protein sequence ID" value="EPE34330.1"/>
    <property type="molecule type" value="Genomic_DNA"/>
</dbReference>
<dbReference type="PANTHER" id="PTHR45737">
    <property type="entry name" value="VON WILLEBRAND FACTOR A DOMAIN-CONTAINING PROTEIN 5A"/>
    <property type="match status" value="1"/>
</dbReference>
<keyword evidence="5" id="KW-1185">Reference proteome</keyword>
<protein>
    <submittedName>
        <fullName evidence="4">VWA-like protein</fullName>
    </submittedName>
</protein>
<dbReference type="eggNOG" id="KOG1037">
    <property type="taxonomic scope" value="Eukaryota"/>
</dbReference>
<evidence type="ECO:0000313" key="5">
    <source>
        <dbReference type="Proteomes" id="UP000016922"/>
    </source>
</evidence>
<feature type="region of interest" description="Disordered" evidence="1">
    <location>
        <begin position="29"/>
        <end position="61"/>
    </location>
</feature>
<dbReference type="GeneID" id="19469071"/>
<evidence type="ECO:0000259" key="3">
    <source>
        <dbReference type="PROSITE" id="PS51468"/>
    </source>
</evidence>
<dbReference type="OrthoDB" id="1729737at2759"/>
<dbReference type="RefSeq" id="XP_008078265.1">
    <property type="nucleotide sequence ID" value="XM_008080074.1"/>
</dbReference>
<feature type="compositionally biased region" description="Basic and acidic residues" evidence="1">
    <location>
        <begin position="1122"/>
        <end position="1135"/>
    </location>
</feature>
<feature type="compositionally biased region" description="Polar residues" evidence="1">
    <location>
        <begin position="1140"/>
        <end position="1150"/>
    </location>
</feature>
<dbReference type="HOGENOM" id="CLU_003826_1_0_1"/>
<dbReference type="STRING" id="1116229.S3D9E5"/>
<dbReference type="AlphaFoldDB" id="S3D9E5"/>
<dbReference type="KEGG" id="glz:GLAREA_10024"/>
<dbReference type="PROSITE" id="PS50234">
    <property type="entry name" value="VWFA"/>
    <property type="match status" value="1"/>
</dbReference>
<dbReference type="Pfam" id="PF08487">
    <property type="entry name" value="VIT"/>
    <property type="match status" value="1"/>
</dbReference>
<feature type="compositionally biased region" description="Basic and acidic residues" evidence="1">
    <location>
        <begin position="771"/>
        <end position="790"/>
    </location>
</feature>
<feature type="compositionally biased region" description="Basic and acidic residues" evidence="1">
    <location>
        <begin position="44"/>
        <end position="61"/>
    </location>
</feature>
<organism evidence="4 5">
    <name type="scientific">Glarea lozoyensis (strain ATCC 20868 / MF5171)</name>
    <dbReference type="NCBI Taxonomy" id="1116229"/>
    <lineage>
        <taxon>Eukaryota</taxon>
        <taxon>Fungi</taxon>
        <taxon>Dikarya</taxon>
        <taxon>Ascomycota</taxon>
        <taxon>Pezizomycotina</taxon>
        <taxon>Leotiomycetes</taxon>
        <taxon>Helotiales</taxon>
        <taxon>Helotiaceae</taxon>
        <taxon>Glarea</taxon>
    </lineage>
</organism>
<dbReference type="Proteomes" id="UP000016922">
    <property type="component" value="Unassembled WGS sequence"/>
</dbReference>
<dbReference type="SUPFAM" id="SSF53300">
    <property type="entry name" value="vWA-like"/>
    <property type="match status" value="1"/>
</dbReference>
<feature type="domain" description="VWFA" evidence="2">
    <location>
        <begin position="357"/>
        <end position="539"/>
    </location>
</feature>
<dbReference type="PROSITE" id="PS51468">
    <property type="entry name" value="VIT"/>
    <property type="match status" value="1"/>
</dbReference>